<dbReference type="SMART" id="SM00597">
    <property type="entry name" value="ZnF_TTF"/>
    <property type="match status" value="1"/>
</dbReference>
<dbReference type="Pfam" id="PF05699">
    <property type="entry name" value="Dimer_Tnp_hAT"/>
    <property type="match status" value="1"/>
</dbReference>
<dbReference type="Gramene" id="Bo5g028000.1">
    <property type="protein sequence ID" value="Bo5g028000.1"/>
    <property type="gene ID" value="Bo5g028000"/>
</dbReference>
<keyword evidence="3" id="KW-1185">Reference proteome</keyword>
<organism evidence="2 3">
    <name type="scientific">Brassica oleracea var. oleracea</name>
    <dbReference type="NCBI Taxonomy" id="109376"/>
    <lineage>
        <taxon>Eukaryota</taxon>
        <taxon>Viridiplantae</taxon>
        <taxon>Streptophyta</taxon>
        <taxon>Embryophyta</taxon>
        <taxon>Tracheophyta</taxon>
        <taxon>Spermatophyta</taxon>
        <taxon>Magnoliopsida</taxon>
        <taxon>eudicotyledons</taxon>
        <taxon>Gunneridae</taxon>
        <taxon>Pentapetalae</taxon>
        <taxon>rosids</taxon>
        <taxon>malvids</taxon>
        <taxon>Brassicales</taxon>
        <taxon>Brassicaceae</taxon>
        <taxon>Brassiceae</taxon>
        <taxon>Brassica</taxon>
    </lineage>
</organism>
<dbReference type="Proteomes" id="UP000032141">
    <property type="component" value="Chromosome C5"/>
</dbReference>
<evidence type="ECO:0000313" key="2">
    <source>
        <dbReference type="EnsemblPlants" id="Bo5g028000.1"/>
    </source>
</evidence>
<dbReference type="InterPro" id="IPR012337">
    <property type="entry name" value="RNaseH-like_sf"/>
</dbReference>
<dbReference type="Pfam" id="PF14291">
    <property type="entry name" value="DUF4371"/>
    <property type="match status" value="1"/>
</dbReference>
<feature type="domain" description="TTF-type" evidence="1">
    <location>
        <begin position="29"/>
        <end position="113"/>
    </location>
</feature>
<dbReference type="OMA" id="CINLAVQ"/>
<dbReference type="EnsemblPlants" id="Bo5g028000.1">
    <property type="protein sequence ID" value="Bo5g028000.1"/>
    <property type="gene ID" value="Bo5g028000"/>
</dbReference>
<dbReference type="AlphaFoldDB" id="A0A0D3CBN9"/>
<dbReference type="InterPro" id="IPR025398">
    <property type="entry name" value="DUF4371"/>
</dbReference>
<evidence type="ECO:0000259" key="1">
    <source>
        <dbReference type="SMART" id="SM00597"/>
    </source>
</evidence>
<dbReference type="GO" id="GO:0046983">
    <property type="term" value="F:protein dimerization activity"/>
    <property type="evidence" value="ECO:0007669"/>
    <property type="project" value="InterPro"/>
</dbReference>
<dbReference type="STRING" id="109376.A0A0D3CBN9"/>
<accession>A0A0D3CBN9</accession>
<reference evidence="2" key="2">
    <citation type="submission" date="2015-03" db="UniProtKB">
        <authorList>
            <consortium name="EnsemblPlants"/>
        </authorList>
    </citation>
    <scope>IDENTIFICATION</scope>
</reference>
<dbReference type="SUPFAM" id="SSF53098">
    <property type="entry name" value="Ribonuclease H-like"/>
    <property type="match status" value="1"/>
</dbReference>
<dbReference type="HOGENOM" id="CLU_006175_4_3_1"/>
<dbReference type="InterPro" id="IPR006580">
    <property type="entry name" value="Znf_TTF"/>
</dbReference>
<sequence>MVVQDPAKRLPIDYNFPKDGVKRHFSHLHYTRQLGDGKKQDRRWLLYSKKLNKIFCFCCKLFNKSDSSQLASVGFNDWRNVLKRLKEHESGREHILCMKQWAELDLRLQKNQTIDKYAQDEINKEKIHWRQVLLRIISVVKTLAKQNLAFRGSNKKIGEEGCGTFLSFIEMIADFDPVMIEHLRRFKERESRTHYLSGRIQNELIALLGNEIKGMIIKKIQSAKFFSVILDCTPDISHHEQMTVVIRCVDVSTTSVKVEEFFLTFLKVDDTSGEGLFRDLQDVLVAFDLKIDDVRGQGYDNGSNMKGKHKGVQKRFLEINPRAFYTPCSCHSLNLALCDMARTSSKGISFFGIIQRTYNFFSASNKRWKIFEDHVDGLTLKSLSNTRWESHGESVKAIRFQAPKIMNALVYIAENSVDPQEQSEAECLATSETHGIGSFEFLVSLVIWYNLLSVVNIVSKSLQSEDMDINVAIAQLKGLVSYLQKYRDSGFEKAKSEAKILAESMEIEAVFPKQGKRVIKRKIQHGESSENVEGSVTLSPEEKFRVDYFIQIMDQALYSLGTRFEQFEKYEKIFGFLFDLKKLQSASDDSLMVSCANLEDSLTHGDHSDIVGSDLFAELKIVREALPEGVKKPTEVLDFLQSVHDFYPNSSIANRILLTIPVSVASAERSFSKLKLIKSYLRSTISQERLSDLAILSIERELLRNIDFESLVNEFLEKKGRQIMF</sequence>
<dbReference type="PANTHER" id="PTHR45749:SF35">
    <property type="entry name" value="AC-LIKE TRANSPOSASE-RELATED"/>
    <property type="match status" value="1"/>
</dbReference>
<name>A0A0D3CBN9_BRAOL</name>
<dbReference type="eggNOG" id="ENOG502QPQD">
    <property type="taxonomic scope" value="Eukaryota"/>
</dbReference>
<proteinExistence type="predicted"/>
<dbReference type="PANTHER" id="PTHR45749">
    <property type="match status" value="1"/>
</dbReference>
<protein>
    <recommendedName>
        <fullName evidence="1">TTF-type domain-containing protein</fullName>
    </recommendedName>
</protein>
<reference evidence="2 3" key="1">
    <citation type="journal article" date="2014" name="Genome Biol.">
        <title>Transcriptome and methylome profiling reveals relics of genome dominance in the mesopolyploid Brassica oleracea.</title>
        <authorList>
            <person name="Parkin I.A."/>
            <person name="Koh C."/>
            <person name="Tang H."/>
            <person name="Robinson S.J."/>
            <person name="Kagale S."/>
            <person name="Clarke W.E."/>
            <person name="Town C.D."/>
            <person name="Nixon J."/>
            <person name="Krishnakumar V."/>
            <person name="Bidwell S.L."/>
            <person name="Denoeud F."/>
            <person name="Belcram H."/>
            <person name="Links M.G."/>
            <person name="Just J."/>
            <person name="Clarke C."/>
            <person name="Bender T."/>
            <person name="Huebert T."/>
            <person name="Mason A.S."/>
            <person name="Pires J.C."/>
            <person name="Barker G."/>
            <person name="Moore J."/>
            <person name="Walley P.G."/>
            <person name="Manoli S."/>
            <person name="Batley J."/>
            <person name="Edwards D."/>
            <person name="Nelson M.N."/>
            <person name="Wang X."/>
            <person name="Paterson A.H."/>
            <person name="King G."/>
            <person name="Bancroft I."/>
            <person name="Chalhoub B."/>
            <person name="Sharpe A.G."/>
        </authorList>
    </citation>
    <scope>NUCLEOTIDE SEQUENCE</scope>
    <source>
        <strain evidence="2 3">cv. TO1000</strain>
    </source>
</reference>
<dbReference type="InterPro" id="IPR008906">
    <property type="entry name" value="HATC_C_dom"/>
</dbReference>
<evidence type="ECO:0000313" key="3">
    <source>
        <dbReference type="Proteomes" id="UP000032141"/>
    </source>
</evidence>